<protein>
    <submittedName>
        <fullName evidence="2">2055_t:CDS:1</fullName>
    </submittedName>
</protein>
<proteinExistence type="predicted"/>
<evidence type="ECO:0000256" key="1">
    <source>
        <dbReference type="SAM" id="MobiDB-lite"/>
    </source>
</evidence>
<name>A0A9N9NZM9_9GLOM</name>
<comment type="caution">
    <text evidence="2">The sequence shown here is derived from an EMBL/GenBank/DDBJ whole genome shotgun (WGS) entry which is preliminary data.</text>
</comment>
<feature type="compositionally biased region" description="Basic and acidic residues" evidence="1">
    <location>
        <begin position="86"/>
        <end position="104"/>
    </location>
</feature>
<dbReference type="EMBL" id="CAJVQA010022838">
    <property type="protein sequence ID" value="CAG8775789.1"/>
    <property type="molecule type" value="Genomic_DNA"/>
</dbReference>
<feature type="region of interest" description="Disordered" evidence="1">
    <location>
        <begin position="78"/>
        <end position="104"/>
    </location>
</feature>
<accession>A0A9N9NZM9</accession>
<dbReference type="AlphaFoldDB" id="A0A9N9NZM9"/>
<organism evidence="2 3">
    <name type="scientific">Cetraspora pellucida</name>
    <dbReference type="NCBI Taxonomy" id="1433469"/>
    <lineage>
        <taxon>Eukaryota</taxon>
        <taxon>Fungi</taxon>
        <taxon>Fungi incertae sedis</taxon>
        <taxon>Mucoromycota</taxon>
        <taxon>Glomeromycotina</taxon>
        <taxon>Glomeromycetes</taxon>
        <taxon>Diversisporales</taxon>
        <taxon>Gigasporaceae</taxon>
        <taxon>Cetraspora</taxon>
    </lineage>
</organism>
<reference evidence="2" key="1">
    <citation type="submission" date="2021-06" db="EMBL/GenBank/DDBJ databases">
        <authorList>
            <person name="Kallberg Y."/>
            <person name="Tangrot J."/>
            <person name="Rosling A."/>
        </authorList>
    </citation>
    <scope>NUCLEOTIDE SEQUENCE</scope>
    <source>
        <strain evidence="2">FL966</strain>
    </source>
</reference>
<gene>
    <name evidence="2" type="ORF">CPELLU_LOCUS16110</name>
</gene>
<keyword evidence="3" id="KW-1185">Reference proteome</keyword>
<sequence>MTIISVFTVSTIAAPIGAQSATNAPTASTMPLKKRLIGIPLSAFGSGIGFGSSFGTGFGTFGNTLGFGGFNSEFGSSHASGGALLKKRDEDDDKQKRGENKVTGFVKREIPGTITPLLIPLLGGFGRFGMGI</sequence>
<evidence type="ECO:0000313" key="2">
    <source>
        <dbReference type="EMBL" id="CAG8775789.1"/>
    </source>
</evidence>
<dbReference type="Proteomes" id="UP000789759">
    <property type="component" value="Unassembled WGS sequence"/>
</dbReference>
<evidence type="ECO:0000313" key="3">
    <source>
        <dbReference type="Proteomes" id="UP000789759"/>
    </source>
</evidence>